<evidence type="ECO:0000259" key="10">
    <source>
        <dbReference type="Pfam" id="PF04290"/>
    </source>
</evidence>
<dbReference type="OrthoDB" id="9814265at2"/>
<evidence type="ECO:0000313" key="14">
    <source>
        <dbReference type="Proteomes" id="UP000260828"/>
    </source>
</evidence>
<evidence type="ECO:0000256" key="4">
    <source>
        <dbReference type="ARBA" id="ARBA00022519"/>
    </source>
</evidence>
<evidence type="ECO:0000313" key="12">
    <source>
        <dbReference type="EMBL" id="RGE68361.1"/>
    </source>
</evidence>
<evidence type="ECO:0000256" key="5">
    <source>
        <dbReference type="ARBA" id="ARBA00022692"/>
    </source>
</evidence>
<accession>A0A1Y4MXK7</accession>
<evidence type="ECO:0000256" key="3">
    <source>
        <dbReference type="ARBA" id="ARBA00022475"/>
    </source>
</evidence>
<dbReference type="InterPro" id="IPR007387">
    <property type="entry name" value="TRAP_DctQ"/>
</dbReference>
<dbReference type="Pfam" id="PF04290">
    <property type="entry name" value="DctQ"/>
    <property type="match status" value="1"/>
</dbReference>
<keyword evidence="3" id="KW-1003">Cell membrane</keyword>
<comment type="caution">
    <text evidence="11">The sequence shown here is derived from an EMBL/GenBank/DDBJ whole genome shotgun (WGS) entry which is preliminary data.</text>
</comment>
<protein>
    <submittedName>
        <fullName evidence="11">TRAP transporter permease DctQ</fullName>
    </submittedName>
    <submittedName>
        <fullName evidence="12">TRAP transporter small permease</fullName>
    </submittedName>
</protein>
<evidence type="ECO:0000256" key="6">
    <source>
        <dbReference type="ARBA" id="ARBA00022989"/>
    </source>
</evidence>
<dbReference type="AlphaFoldDB" id="A0A1Y4MXK7"/>
<dbReference type="Proteomes" id="UP000196386">
    <property type="component" value="Unassembled WGS sequence"/>
</dbReference>
<organism evidence="11 13">
    <name type="scientific">Anaerotruncus colihominis</name>
    <dbReference type="NCBI Taxonomy" id="169435"/>
    <lineage>
        <taxon>Bacteria</taxon>
        <taxon>Bacillati</taxon>
        <taxon>Bacillota</taxon>
        <taxon>Clostridia</taxon>
        <taxon>Eubacteriales</taxon>
        <taxon>Oscillospiraceae</taxon>
        <taxon>Anaerotruncus</taxon>
    </lineage>
</organism>
<comment type="subcellular location">
    <subcellularLocation>
        <location evidence="1">Cell inner membrane</location>
        <topology evidence="1">Multi-pass membrane protein</topology>
    </subcellularLocation>
</comment>
<evidence type="ECO:0000256" key="2">
    <source>
        <dbReference type="ARBA" id="ARBA00022448"/>
    </source>
</evidence>
<comment type="similarity">
    <text evidence="8">Belongs to the TRAP transporter small permease family.</text>
</comment>
<dbReference type="EMBL" id="NFKP01000014">
    <property type="protein sequence ID" value="OUP68828.1"/>
    <property type="molecule type" value="Genomic_DNA"/>
</dbReference>
<evidence type="ECO:0000256" key="1">
    <source>
        <dbReference type="ARBA" id="ARBA00004429"/>
    </source>
</evidence>
<dbReference type="RefSeq" id="WP_006873684.1">
    <property type="nucleotide sequence ID" value="NZ_CABIWA010000010.1"/>
</dbReference>
<reference evidence="11" key="2">
    <citation type="journal article" date="2018" name="BMC Genomics">
        <title>Whole genome sequencing and function prediction of 133 gut anaerobes isolated from chicken caecum in pure cultures.</title>
        <authorList>
            <person name="Medvecky M."/>
            <person name="Cejkova D."/>
            <person name="Polansky O."/>
            <person name="Karasova D."/>
            <person name="Kubasova T."/>
            <person name="Cizek A."/>
            <person name="Rychlik I."/>
        </authorList>
    </citation>
    <scope>NUCLEOTIDE SEQUENCE</scope>
    <source>
        <strain evidence="11">An175</strain>
    </source>
</reference>
<name>A0A1Y4MXK7_9FIRM</name>
<feature type="transmembrane region" description="Helical" evidence="9">
    <location>
        <begin position="121"/>
        <end position="141"/>
    </location>
</feature>
<feature type="transmembrane region" description="Helical" evidence="9">
    <location>
        <begin position="45"/>
        <end position="62"/>
    </location>
</feature>
<dbReference type="GeneID" id="72462979"/>
<keyword evidence="4" id="KW-0997">Cell inner membrane</keyword>
<dbReference type="GO" id="GO:0022857">
    <property type="term" value="F:transmembrane transporter activity"/>
    <property type="evidence" value="ECO:0007669"/>
    <property type="project" value="TreeGrafter"/>
</dbReference>
<dbReference type="InterPro" id="IPR055348">
    <property type="entry name" value="DctQ"/>
</dbReference>
<keyword evidence="7 9" id="KW-0472">Membrane</keyword>
<evidence type="ECO:0000256" key="9">
    <source>
        <dbReference type="SAM" id="Phobius"/>
    </source>
</evidence>
<feature type="domain" description="Tripartite ATP-independent periplasmic transporters DctQ component" evidence="10">
    <location>
        <begin position="21"/>
        <end position="152"/>
    </location>
</feature>
<reference evidence="12 14" key="3">
    <citation type="submission" date="2018-08" db="EMBL/GenBank/DDBJ databases">
        <title>A genome reference for cultivated species of the human gut microbiota.</title>
        <authorList>
            <person name="Zou Y."/>
            <person name="Xue W."/>
            <person name="Luo G."/>
        </authorList>
    </citation>
    <scope>NUCLEOTIDE SEQUENCE [LARGE SCALE GENOMIC DNA]</scope>
    <source>
        <strain evidence="12 14">TF05-12AC</strain>
    </source>
</reference>
<feature type="transmembrane region" description="Helical" evidence="9">
    <location>
        <begin position="12"/>
        <end position="33"/>
    </location>
</feature>
<evidence type="ECO:0000256" key="8">
    <source>
        <dbReference type="ARBA" id="ARBA00038436"/>
    </source>
</evidence>
<dbReference type="PANTHER" id="PTHR35011">
    <property type="entry name" value="2,3-DIKETO-L-GULONATE TRAP TRANSPORTER SMALL PERMEASE PROTEIN YIAM"/>
    <property type="match status" value="1"/>
</dbReference>
<gene>
    <name evidence="11" type="ORF">B5F11_11950</name>
    <name evidence="12" type="ORF">DXC40_08500</name>
</gene>
<keyword evidence="6 9" id="KW-1133">Transmembrane helix</keyword>
<dbReference type="Proteomes" id="UP000260828">
    <property type="component" value="Unassembled WGS sequence"/>
</dbReference>
<sequence length="162" mass="18902">MLKKIDNHLEDLLMVVLLCVMSLLIFVQVIMRYIFNNSLSWSEELARYLFIWMVYLAIGYAAKQRKHIKIDAALWLFPQRIRPYICIVGDIVVLLFSAFIIKTSYELFMKIAMLGQKSAAMGIPMQFVYMAPFVGFVLTFYRTLQTIWLRVKCLRQGGALDD</sequence>
<evidence type="ECO:0000313" key="11">
    <source>
        <dbReference type="EMBL" id="OUP68828.1"/>
    </source>
</evidence>
<dbReference type="GO" id="GO:0005886">
    <property type="term" value="C:plasma membrane"/>
    <property type="evidence" value="ECO:0007669"/>
    <property type="project" value="UniProtKB-SubCell"/>
</dbReference>
<proteinExistence type="inferred from homology"/>
<feature type="transmembrane region" description="Helical" evidence="9">
    <location>
        <begin position="83"/>
        <end position="101"/>
    </location>
</feature>
<reference evidence="13" key="1">
    <citation type="submission" date="2017-04" db="EMBL/GenBank/DDBJ databases">
        <title>Function of individual gut microbiota members based on whole genome sequencing of pure cultures obtained from chicken caecum.</title>
        <authorList>
            <person name="Medvecky M."/>
            <person name="Cejkova D."/>
            <person name="Polansky O."/>
            <person name="Karasova D."/>
            <person name="Kubasova T."/>
            <person name="Cizek A."/>
            <person name="Rychlik I."/>
        </authorList>
    </citation>
    <scope>NUCLEOTIDE SEQUENCE [LARGE SCALE GENOMIC DNA]</scope>
    <source>
        <strain evidence="13">An175</strain>
    </source>
</reference>
<dbReference type="GO" id="GO:0015740">
    <property type="term" value="P:C4-dicarboxylate transport"/>
    <property type="evidence" value="ECO:0007669"/>
    <property type="project" value="TreeGrafter"/>
</dbReference>
<dbReference type="PANTHER" id="PTHR35011:SF2">
    <property type="entry name" value="2,3-DIKETO-L-GULONATE TRAP TRANSPORTER SMALL PERMEASE PROTEIN YIAM"/>
    <property type="match status" value="1"/>
</dbReference>
<evidence type="ECO:0000256" key="7">
    <source>
        <dbReference type="ARBA" id="ARBA00023136"/>
    </source>
</evidence>
<evidence type="ECO:0000313" key="13">
    <source>
        <dbReference type="Proteomes" id="UP000196386"/>
    </source>
</evidence>
<keyword evidence="2" id="KW-0813">Transport</keyword>
<keyword evidence="5 9" id="KW-0812">Transmembrane</keyword>
<dbReference type="EMBL" id="QVME01000003">
    <property type="protein sequence ID" value="RGE68361.1"/>
    <property type="molecule type" value="Genomic_DNA"/>
</dbReference>